<gene>
    <name evidence="11" type="ORF">ABIQ69_16475</name>
</gene>
<organism evidence="11">
    <name type="scientific">Agromyces sp. G08B096</name>
    <dbReference type="NCBI Taxonomy" id="3156399"/>
    <lineage>
        <taxon>Bacteria</taxon>
        <taxon>Bacillati</taxon>
        <taxon>Actinomycetota</taxon>
        <taxon>Actinomycetes</taxon>
        <taxon>Micrococcales</taxon>
        <taxon>Microbacteriaceae</taxon>
        <taxon>Agromyces</taxon>
    </lineage>
</organism>
<dbReference type="GO" id="GO:0016020">
    <property type="term" value="C:membrane"/>
    <property type="evidence" value="ECO:0007669"/>
    <property type="project" value="InterPro"/>
</dbReference>
<protein>
    <recommendedName>
        <fullName evidence="2">histidine kinase</fullName>
        <ecNumber evidence="2">2.7.13.3</ecNumber>
    </recommendedName>
</protein>
<dbReference type="InterPro" id="IPR036890">
    <property type="entry name" value="HATPase_C_sf"/>
</dbReference>
<dbReference type="AlphaFoldDB" id="A0AAU7W6E5"/>
<dbReference type="EMBL" id="CP158374">
    <property type="protein sequence ID" value="XBX82184.1"/>
    <property type="molecule type" value="Genomic_DNA"/>
</dbReference>
<comment type="catalytic activity">
    <reaction evidence="1">
        <text>ATP + protein L-histidine = ADP + protein N-phospho-L-histidine.</text>
        <dbReference type="EC" id="2.7.13.3"/>
    </reaction>
</comment>
<keyword evidence="5" id="KW-0547">Nucleotide-binding</keyword>
<evidence type="ECO:0000256" key="3">
    <source>
        <dbReference type="ARBA" id="ARBA00022553"/>
    </source>
</evidence>
<keyword evidence="8" id="KW-0902">Two-component regulatory system</keyword>
<evidence type="ECO:0000259" key="10">
    <source>
        <dbReference type="Pfam" id="PF07730"/>
    </source>
</evidence>
<keyword evidence="9" id="KW-1133">Transmembrane helix</keyword>
<sequence length="478" mass="49935">MQQRVDPDRRGMPVAVGVALLAAATATTLPVARWGDSAVVLLVVPAAVAGYVAGRRLPTLAPAVLTFTLMLAALLPTSFLLPDGAPLGDWLVSVLIALLAVVAPWWVGRYRFLRAEQRESDAAVLAERAQEEERARIADDLHDTIGHELALIAVQAGALELSPELAHDQREQFRELREAAVRASGRLRDVVRMTRPDGPSRLTPAGGVDLDALVAGARDAGMTVRAELDRRVLAEAHPLLAELAARTLREGLTNSARHAAGAAVDVELVADPGGGFILSVRSAAMPEPGTLDAPAHAEVLGGPGAGHGIPSLRRRADALGASLDAGPADDGFLLRLHAPARPAPTGSRAAEPADPALRSNARAVRRRALQASVVPGLILALALAGFVVVQAVTVTQTAISSATYDRIDLGTPRSELSGVLPAGLPAPAPVVAEPSAPDGADCEYYAARDGWLHFTDATYRLCFREGVLVEKTALGEAP</sequence>
<dbReference type="GO" id="GO:0000155">
    <property type="term" value="F:phosphorelay sensor kinase activity"/>
    <property type="evidence" value="ECO:0007669"/>
    <property type="project" value="InterPro"/>
</dbReference>
<evidence type="ECO:0000256" key="9">
    <source>
        <dbReference type="SAM" id="Phobius"/>
    </source>
</evidence>
<evidence type="ECO:0000256" key="2">
    <source>
        <dbReference type="ARBA" id="ARBA00012438"/>
    </source>
</evidence>
<dbReference type="InterPro" id="IPR011712">
    <property type="entry name" value="Sig_transdc_His_kin_sub3_dim/P"/>
</dbReference>
<reference evidence="11" key="1">
    <citation type="submission" date="2024-05" db="EMBL/GenBank/DDBJ databases">
        <authorList>
            <person name="Yu L."/>
        </authorList>
    </citation>
    <scope>NUCLEOTIDE SEQUENCE</scope>
    <source>
        <strain evidence="11">G08B096</strain>
    </source>
</reference>
<keyword evidence="6 11" id="KW-0418">Kinase</keyword>
<feature type="transmembrane region" description="Helical" evidence="9">
    <location>
        <begin position="12"/>
        <end position="31"/>
    </location>
</feature>
<feature type="transmembrane region" description="Helical" evidence="9">
    <location>
        <begin position="87"/>
        <end position="108"/>
    </location>
</feature>
<evidence type="ECO:0000256" key="5">
    <source>
        <dbReference type="ARBA" id="ARBA00022741"/>
    </source>
</evidence>
<dbReference type="GO" id="GO:0005524">
    <property type="term" value="F:ATP binding"/>
    <property type="evidence" value="ECO:0007669"/>
    <property type="project" value="UniProtKB-KW"/>
</dbReference>
<dbReference type="EC" id="2.7.13.3" evidence="2"/>
<feature type="transmembrane region" description="Helical" evidence="9">
    <location>
        <begin position="368"/>
        <end position="389"/>
    </location>
</feature>
<keyword evidence="4" id="KW-0808">Transferase</keyword>
<dbReference type="Gene3D" id="3.30.565.10">
    <property type="entry name" value="Histidine kinase-like ATPase, C-terminal domain"/>
    <property type="match status" value="1"/>
</dbReference>
<feature type="transmembrane region" description="Helical" evidence="9">
    <location>
        <begin position="37"/>
        <end position="53"/>
    </location>
</feature>
<dbReference type="RefSeq" id="WP_350348205.1">
    <property type="nucleotide sequence ID" value="NZ_CP158374.1"/>
</dbReference>
<dbReference type="InterPro" id="IPR050482">
    <property type="entry name" value="Sensor_HK_TwoCompSys"/>
</dbReference>
<evidence type="ECO:0000256" key="6">
    <source>
        <dbReference type="ARBA" id="ARBA00022777"/>
    </source>
</evidence>
<dbReference type="Gene3D" id="1.20.5.1930">
    <property type="match status" value="1"/>
</dbReference>
<feature type="domain" description="Signal transduction histidine kinase subgroup 3 dimerisation and phosphoacceptor" evidence="10">
    <location>
        <begin position="133"/>
        <end position="197"/>
    </location>
</feature>
<feature type="transmembrane region" description="Helical" evidence="9">
    <location>
        <begin position="60"/>
        <end position="81"/>
    </location>
</feature>
<dbReference type="PANTHER" id="PTHR24421:SF10">
    <property type="entry name" value="NITRATE_NITRITE SENSOR PROTEIN NARQ"/>
    <property type="match status" value="1"/>
</dbReference>
<evidence type="ECO:0000256" key="7">
    <source>
        <dbReference type="ARBA" id="ARBA00022840"/>
    </source>
</evidence>
<evidence type="ECO:0000256" key="4">
    <source>
        <dbReference type="ARBA" id="ARBA00022679"/>
    </source>
</evidence>
<evidence type="ECO:0000256" key="1">
    <source>
        <dbReference type="ARBA" id="ARBA00000085"/>
    </source>
</evidence>
<keyword evidence="9" id="KW-0812">Transmembrane</keyword>
<name>A0AAU7W6E5_9MICO</name>
<accession>A0AAU7W6E5</accession>
<evidence type="ECO:0000313" key="11">
    <source>
        <dbReference type="EMBL" id="XBX82184.1"/>
    </source>
</evidence>
<dbReference type="GO" id="GO:0046983">
    <property type="term" value="F:protein dimerization activity"/>
    <property type="evidence" value="ECO:0007669"/>
    <property type="project" value="InterPro"/>
</dbReference>
<keyword evidence="3" id="KW-0597">Phosphoprotein</keyword>
<dbReference type="Pfam" id="PF07730">
    <property type="entry name" value="HisKA_3"/>
    <property type="match status" value="1"/>
</dbReference>
<keyword evidence="9" id="KW-0472">Membrane</keyword>
<evidence type="ECO:0000256" key="8">
    <source>
        <dbReference type="ARBA" id="ARBA00023012"/>
    </source>
</evidence>
<proteinExistence type="predicted"/>
<keyword evidence="7" id="KW-0067">ATP-binding</keyword>
<dbReference type="PANTHER" id="PTHR24421">
    <property type="entry name" value="NITRATE/NITRITE SENSOR PROTEIN NARX-RELATED"/>
    <property type="match status" value="1"/>
</dbReference>